<dbReference type="RefSeq" id="WP_132187531.1">
    <property type="nucleotide sequence ID" value="NZ_SLWM01000001.1"/>
</dbReference>
<dbReference type="Gene3D" id="3.90.550.10">
    <property type="entry name" value="Spore Coat Polysaccharide Biosynthesis Protein SpsA, Chain A"/>
    <property type="match status" value="1"/>
</dbReference>
<proteinExistence type="predicted"/>
<organism evidence="2 3">
    <name type="scientific">Kribbella orskensis</name>
    <dbReference type="NCBI Taxonomy" id="2512216"/>
    <lineage>
        <taxon>Bacteria</taxon>
        <taxon>Bacillati</taxon>
        <taxon>Actinomycetota</taxon>
        <taxon>Actinomycetes</taxon>
        <taxon>Propionibacteriales</taxon>
        <taxon>Kribbellaceae</taxon>
        <taxon>Kribbella</taxon>
    </lineage>
</organism>
<keyword evidence="3" id="KW-1185">Reference proteome</keyword>
<dbReference type="CDD" id="cd04182">
    <property type="entry name" value="GT_2_like_f"/>
    <property type="match status" value="1"/>
</dbReference>
<name>A0ABY2BTQ4_9ACTN</name>
<dbReference type="Pfam" id="PF12804">
    <property type="entry name" value="NTP_transf_3"/>
    <property type="match status" value="1"/>
</dbReference>
<evidence type="ECO:0000313" key="2">
    <source>
        <dbReference type="EMBL" id="TCO31423.1"/>
    </source>
</evidence>
<gene>
    <name evidence="2" type="ORF">EV644_10163</name>
</gene>
<dbReference type="SUPFAM" id="SSF53448">
    <property type="entry name" value="Nucleotide-diphospho-sugar transferases"/>
    <property type="match status" value="1"/>
</dbReference>
<sequence length="194" mass="20440">MFVTGLVLAAGGSRRLGEPKQLLPYGDSTLLDSVLGTARECDFDQLIVTLGGAAGQVRDQVDLSGVEVVENTAFGTGCSSSIVTALAVVDPRSDGIVLMLGDQPGVTDATVRSLVGNARTAIAVSRYDDGRGHPFWFGREVFGDLAGLHGDKGVWKLIESGRHPVTEVRASGNIPLDVDDWDDYRALLAQGAKT</sequence>
<keyword evidence="2" id="KW-0548">Nucleotidyltransferase</keyword>
<dbReference type="Proteomes" id="UP000295818">
    <property type="component" value="Unassembled WGS sequence"/>
</dbReference>
<dbReference type="EMBL" id="SLWM01000001">
    <property type="protein sequence ID" value="TCO31423.1"/>
    <property type="molecule type" value="Genomic_DNA"/>
</dbReference>
<accession>A0ABY2BTQ4</accession>
<evidence type="ECO:0000313" key="3">
    <source>
        <dbReference type="Proteomes" id="UP000295818"/>
    </source>
</evidence>
<evidence type="ECO:0000259" key="1">
    <source>
        <dbReference type="Pfam" id="PF12804"/>
    </source>
</evidence>
<dbReference type="InterPro" id="IPR029044">
    <property type="entry name" value="Nucleotide-diphossugar_trans"/>
</dbReference>
<keyword evidence="2" id="KW-0808">Transferase</keyword>
<reference evidence="2 3" key="1">
    <citation type="journal article" date="2015" name="Stand. Genomic Sci.">
        <title>Genomic Encyclopedia of Bacterial and Archaeal Type Strains, Phase III: the genomes of soil and plant-associated and newly described type strains.</title>
        <authorList>
            <person name="Whitman W.B."/>
            <person name="Woyke T."/>
            <person name="Klenk H.P."/>
            <person name="Zhou Y."/>
            <person name="Lilburn T.G."/>
            <person name="Beck B.J."/>
            <person name="De Vos P."/>
            <person name="Vandamme P."/>
            <person name="Eisen J.A."/>
            <person name="Garrity G."/>
            <person name="Hugenholtz P."/>
            <person name="Kyrpides N.C."/>
        </authorList>
    </citation>
    <scope>NUCLEOTIDE SEQUENCE [LARGE SCALE GENOMIC DNA]</scope>
    <source>
        <strain evidence="2 3">VKM Ac-2538</strain>
    </source>
</reference>
<dbReference type="GO" id="GO:0016779">
    <property type="term" value="F:nucleotidyltransferase activity"/>
    <property type="evidence" value="ECO:0007669"/>
    <property type="project" value="UniProtKB-KW"/>
</dbReference>
<dbReference type="PANTHER" id="PTHR43777:SF1">
    <property type="entry name" value="MOLYBDENUM COFACTOR CYTIDYLYLTRANSFERASE"/>
    <property type="match status" value="1"/>
</dbReference>
<dbReference type="PANTHER" id="PTHR43777">
    <property type="entry name" value="MOLYBDENUM COFACTOR CYTIDYLYLTRANSFERASE"/>
    <property type="match status" value="1"/>
</dbReference>
<comment type="caution">
    <text evidence="2">The sequence shown here is derived from an EMBL/GenBank/DDBJ whole genome shotgun (WGS) entry which is preliminary data.</text>
</comment>
<protein>
    <submittedName>
        <fullName evidence="2">Molybdenum cofactor cytidylyltransferase</fullName>
    </submittedName>
</protein>
<feature type="domain" description="MobA-like NTP transferase" evidence="1">
    <location>
        <begin position="5"/>
        <end position="161"/>
    </location>
</feature>
<dbReference type="InterPro" id="IPR025877">
    <property type="entry name" value="MobA-like_NTP_Trfase"/>
</dbReference>